<dbReference type="Pfam" id="PF22790">
    <property type="entry name" value="YkoP"/>
    <property type="match status" value="1"/>
</dbReference>
<dbReference type="AlphaFoldDB" id="A0A0Q3TMT8"/>
<gene>
    <name evidence="2" type="ORF">AN964_02145</name>
</gene>
<dbReference type="EMBL" id="LJJC01000004">
    <property type="protein sequence ID" value="KQL55310.1"/>
    <property type="molecule type" value="Genomic_DNA"/>
</dbReference>
<evidence type="ECO:0000313" key="3">
    <source>
        <dbReference type="Proteomes" id="UP000051888"/>
    </source>
</evidence>
<evidence type="ECO:0000259" key="1">
    <source>
        <dbReference type="Pfam" id="PF22790"/>
    </source>
</evidence>
<feature type="domain" description="YkoP-like" evidence="1">
    <location>
        <begin position="1"/>
        <end position="179"/>
    </location>
</feature>
<dbReference type="STRING" id="157838.AN964_02145"/>
<dbReference type="InterPro" id="IPR054467">
    <property type="entry name" value="YkoP-like_dom"/>
</dbReference>
<keyword evidence="3" id="KW-1185">Reference proteome</keyword>
<proteinExistence type="predicted"/>
<organism evidence="2 3">
    <name type="scientific">Heyndrickxia shackletonii</name>
    <dbReference type="NCBI Taxonomy" id="157838"/>
    <lineage>
        <taxon>Bacteria</taxon>
        <taxon>Bacillati</taxon>
        <taxon>Bacillota</taxon>
        <taxon>Bacilli</taxon>
        <taxon>Bacillales</taxon>
        <taxon>Bacillaceae</taxon>
        <taxon>Heyndrickxia</taxon>
    </lineage>
</organism>
<dbReference type="Proteomes" id="UP000051888">
    <property type="component" value="Unassembled WGS sequence"/>
</dbReference>
<comment type="caution">
    <text evidence="2">The sequence shown here is derived from an EMBL/GenBank/DDBJ whole genome shotgun (WGS) entry which is preliminary data.</text>
</comment>
<accession>A0A0Q3TMT8</accession>
<dbReference type="PATRIC" id="fig|157838.3.peg.478"/>
<evidence type="ECO:0000313" key="2">
    <source>
        <dbReference type="EMBL" id="KQL55310.1"/>
    </source>
</evidence>
<protein>
    <recommendedName>
        <fullName evidence="1">YkoP-like domain-containing protein</fullName>
    </recommendedName>
</protein>
<sequence>MISLCHIIDTLFLYVRRLEYTFTSQNEKTVFRVRITKYKGKNVYLSDGTCMAKNDCLLKIHLHNVRILKEVLSLKHPLQRSMVIYRMVEQSMPSLARFIDNHPRSNQIKGIIGITMINKGVTHLGFEKSYPSSRLYRLFKFSTQFPIYLLSTTSISMRNIRKQCPTYLFMSKEKLFEKYIDTGHAT</sequence>
<name>A0A0Q3TMT8_9BACI</name>
<reference evidence="2 3" key="1">
    <citation type="submission" date="2015-09" db="EMBL/GenBank/DDBJ databases">
        <title>Genome sequencing project for genomic taxonomy and phylogenomics of Bacillus-like bacteria.</title>
        <authorList>
            <person name="Liu B."/>
            <person name="Wang J."/>
            <person name="Zhu Y."/>
            <person name="Liu G."/>
            <person name="Chen Q."/>
            <person name="Chen Z."/>
            <person name="Lan J."/>
            <person name="Che J."/>
            <person name="Ge C."/>
            <person name="Shi H."/>
            <person name="Pan Z."/>
            <person name="Liu X."/>
        </authorList>
    </citation>
    <scope>NUCLEOTIDE SEQUENCE [LARGE SCALE GENOMIC DNA]</scope>
    <source>
        <strain evidence="2 3">LMG 18435</strain>
    </source>
</reference>